<reference evidence="2" key="1">
    <citation type="submission" date="2020-01" db="EMBL/GenBank/DDBJ databases">
        <authorList>
            <consortium name="DOE Joint Genome Institute"/>
            <person name="Haridas S."/>
            <person name="Albert R."/>
            <person name="Binder M."/>
            <person name="Bloem J."/>
            <person name="Labutti K."/>
            <person name="Salamov A."/>
            <person name="Andreopoulos B."/>
            <person name="Baker S.E."/>
            <person name="Barry K."/>
            <person name="Bills G."/>
            <person name="Bluhm B.H."/>
            <person name="Cannon C."/>
            <person name="Castanera R."/>
            <person name="Culley D.E."/>
            <person name="Daum C."/>
            <person name="Ezra D."/>
            <person name="Gonzalez J.B."/>
            <person name="Henrissat B."/>
            <person name="Kuo A."/>
            <person name="Liang C."/>
            <person name="Lipzen A."/>
            <person name="Lutzoni F."/>
            <person name="Magnuson J."/>
            <person name="Mondo S."/>
            <person name="Nolan M."/>
            <person name="Ohm R."/>
            <person name="Pangilinan J."/>
            <person name="Park H.-J."/>
            <person name="Ramirez L."/>
            <person name="Alfaro M."/>
            <person name="Sun H."/>
            <person name="Tritt A."/>
            <person name="Yoshinaga Y."/>
            <person name="Zwiers L.-H."/>
            <person name="Turgeon B.G."/>
            <person name="Goodwin S.B."/>
            <person name="Spatafora J.W."/>
            <person name="Crous P.W."/>
            <person name="Grigoriev I.V."/>
        </authorList>
    </citation>
    <scope>NUCLEOTIDE SEQUENCE</scope>
    <source>
        <strain evidence="2">CBS 342.82</strain>
    </source>
</reference>
<sequence>QFSPDGTTVLTYNEDQNLRTFILPSDLLENEESTAPHHLVASSDFSCPSNLQSTAIYPGYQLSDASTTLILTANNAIPITLRNTLLLSHVHASYPFVDANTEAHLSARSLLFSASGGHFVAGGEDRFALFDVSRSGEGPILWRPLRRSKGARKAGFGLGAAECAGTVSAISLEPSAAVDAGDGGLLAVGTLSRQVGLFAHGGGGDCAAGFSIALDGDEQAQHKGAGVSSITWSPCGQYLLIAERQSHVIQVYDVRNSGRRLALLTGRNACSMQRMGMDVVRTATSYEAWAGGKDGVVRMWSRPGSKEGLVDPDASFHAH</sequence>
<dbReference type="Proteomes" id="UP000504637">
    <property type="component" value="Unplaced"/>
</dbReference>
<feature type="non-terminal residue" evidence="2">
    <location>
        <position position="1"/>
    </location>
</feature>
<dbReference type="Gene3D" id="2.130.10.10">
    <property type="entry name" value="YVTN repeat-like/Quinoprotein amine dehydrogenase"/>
    <property type="match status" value="1"/>
</dbReference>
<dbReference type="RefSeq" id="XP_033458706.1">
    <property type="nucleotide sequence ID" value="XM_033600573.1"/>
</dbReference>
<reference evidence="2" key="3">
    <citation type="submission" date="2025-08" db="UniProtKB">
        <authorList>
            <consortium name="RefSeq"/>
        </authorList>
    </citation>
    <scope>IDENTIFICATION</scope>
    <source>
        <strain evidence="2">CBS 342.82</strain>
    </source>
</reference>
<dbReference type="SUPFAM" id="SSF50978">
    <property type="entry name" value="WD40 repeat-like"/>
    <property type="match status" value="1"/>
</dbReference>
<evidence type="ECO:0000313" key="2">
    <source>
        <dbReference type="RefSeq" id="XP_033458706.1"/>
    </source>
</evidence>
<dbReference type="InterPro" id="IPR051150">
    <property type="entry name" value="SWT21/TCAB1_mRNA_Telomere"/>
</dbReference>
<dbReference type="InterPro" id="IPR015943">
    <property type="entry name" value="WD40/YVTN_repeat-like_dom_sf"/>
</dbReference>
<dbReference type="PANTHER" id="PTHR13211">
    <property type="entry name" value="TELOMERASE CAJAL BODY PROTEIN 1"/>
    <property type="match status" value="1"/>
</dbReference>
<organism evidence="2">
    <name type="scientific">Dissoconium aciculare CBS 342.82</name>
    <dbReference type="NCBI Taxonomy" id="1314786"/>
    <lineage>
        <taxon>Eukaryota</taxon>
        <taxon>Fungi</taxon>
        <taxon>Dikarya</taxon>
        <taxon>Ascomycota</taxon>
        <taxon>Pezizomycotina</taxon>
        <taxon>Dothideomycetes</taxon>
        <taxon>Dothideomycetidae</taxon>
        <taxon>Mycosphaerellales</taxon>
        <taxon>Dissoconiaceae</taxon>
        <taxon>Dissoconium</taxon>
    </lineage>
</organism>
<keyword evidence="1" id="KW-1185">Reference proteome</keyword>
<dbReference type="InterPro" id="IPR001680">
    <property type="entry name" value="WD40_rpt"/>
</dbReference>
<dbReference type="AlphaFoldDB" id="A0A6J3M0V4"/>
<gene>
    <name evidence="2" type="ORF">K489DRAFT_306925</name>
</gene>
<feature type="non-terminal residue" evidence="2">
    <location>
        <position position="319"/>
    </location>
</feature>
<dbReference type="GeneID" id="54358373"/>
<evidence type="ECO:0008006" key="3">
    <source>
        <dbReference type="Google" id="ProtNLM"/>
    </source>
</evidence>
<proteinExistence type="predicted"/>
<dbReference type="Pfam" id="PF00400">
    <property type="entry name" value="WD40"/>
    <property type="match status" value="1"/>
</dbReference>
<dbReference type="InterPro" id="IPR036322">
    <property type="entry name" value="WD40_repeat_dom_sf"/>
</dbReference>
<reference evidence="2" key="2">
    <citation type="submission" date="2020-04" db="EMBL/GenBank/DDBJ databases">
        <authorList>
            <consortium name="NCBI Genome Project"/>
        </authorList>
    </citation>
    <scope>NUCLEOTIDE SEQUENCE</scope>
    <source>
        <strain evidence="2">CBS 342.82</strain>
    </source>
</reference>
<dbReference type="PANTHER" id="PTHR13211:SF0">
    <property type="entry name" value="TELOMERASE CAJAL BODY PROTEIN 1"/>
    <property type="match status" value="1"/>
</dbReference>
<evidence type="ECO:0000313" key="1">
    <source>
        <dbReference type="Proteomes" id="UP000504637"/>
    </source>
</evidence>
<dbReference type="OrthoDB" id="239865at2759"/>
<protein>
    <recommendedName>
        <fullName evidence="3">WD40 repeat-like protein</fullName>
    </recommendedName>
</protein>
<accession>A0A6J3M0V4</accession>
<name>A0A6J3M0V4_9PEZI</name>